<dbReference type="InterPro" id="IPR002401">
    <property type="entry name" value="Cyt_P450_E_grp-I"/>
</dbReference>
<dbReference type="GO" id="GO:0016020">
    <property type="term" value="C:membrane"/>
    <property type="evidence" value="ECO:0007669"/>
    <property type="project" value="UniProtKB-SubCell"/>
</dbReference>
<evidence type="ECO:0000313" key="10">
    <source>
        <dbReference type="EMBL" id="EYU29352.1"/>
    </source>
</evidence>
<dbReference type="GO" id="GO:0016491">
    <property type="term" value="F:oxidoreductase activity"/>
    <property type="evidence" value="ECO:0000318"/>
    <property type="project" value="GO_Central"/>
</dbReference>
<name>A0A022QKV8_ERYGU</name>
<dbReference type="InterPro" id="IPR036396">
    <property type="entry name" value="Cyt_P450_sf"/>
</dbReference>
<sequence>DTMTGGTDTTAITLEWAMAELMNNPDAMSNAQKELSEVVRVNNIVEELHIPKLKYLEAVIKETMRLHPAIPLLIPRSTSQSSTIGGYTIPKGTTVFINIRSIQRDPLIWDKPLEFRPERFLGDTVEKCDYRGNYFHYLPLGSGRRICAGMPLAGRMLMYLLASFLHSFDWKLGQGETLDMSEAFGIILRKGTPLIGVPSPRLSILDLYV</sequence>
<organism evidence="10 11">
    <name type="scientific">Erythranthe guttata</name>
    <name type="common">Yellow monkey flower</name>
    <name type="synonym">Mimulus guttatus</name>
    <dbReference type="NCBI Taxonomy" id="4155"/>
    <lineage>
        <taxon>Eukaryota</taxon>
        <taxon>Viridiplantae</taxon>
        <taxon>Streptophyta</taxon>
        <taxon>Embryophyta</taxon>
        <taxon>Tracheophyta</taxon>
        <taxon>Spermatophyta</taxon>
        <taxon>Magnoliopsida</taxon>
        <taxon>eudicotyledons</taxon>
        <taxon>Gunneridae</taxon>
        <taxon>Pentapetalae</taxon>
        <taxon>asterids</taxon>
        <taxon>lamiids</taxon>
        <taxon>Lamiales</taxon>
        <taxon>Phrymaceae</taxon>
        <taxon>Erythranthe</taxon>
    </lineage>
</organism>
<dbReference type="FunFam" id="1.10.630.10:FF:000126">
    <property type="entry name" value="Predicted protein"/>
    <property type="match status" value="1"/>
</dbReference>
<accession>A0A022QKV8</accession>
<feature type="non-terminal residue" evidence="10">
    <location>
        <position position="1"/>
    </location>
</feature>
<keyword evidence="4 9" id="KW-0349">Heme</keyword>
<evidence type="ECO:0000256" key="9">
    <source>
        <dbReference type="PIRSR" id="PIRSR602401-1"/>
    </source>
</evidence>
<dbReference type="Pfam" id="PF00067">
    <property type="entry name" value="p450"/>
    <property type="match status" value="1"/>
</dbReference>
<dbReference type="GO" id="GO:0020037">
    <property type="term" value="F:heme binding"/>
    <property type="evidence" value="ECO:0007669"/>
    <property type="project" value="InterPro"/>
</dbReference>
<keyword evidence="5 9" id="KW-0479">Metal-binding</keyword>
<proteinExistence type="inferred from homology"/>
<dbReference type="PRINTS" id="PR00385">
    <property type="entry name" value="P450"/>
</dbReference>
<dbReference type="PANTHER" id="PTHR47951:SF7">
    <property type="entry name" value="FLAVONOID 3',5'-HYDROXYLASE-LIKE ISOFORM X1"/>
    <property type="match status" value="1"/>
</dbReference>
<dbReference type="EMBL" id="KI631263">
    <property type="protein sequence ID" value="EYU29352.1"/>
    <property type="molecule type" value="Genomic_DNA"/>
</dbReference>
<evidence type="ECO:0000256" key="8">
    <source>
        <dbReference type="ARBA" id="ARBA00023033"/>
    </source>
</evidence>
<dbReference type="PANTHER" id="PTHR47951">
    <property type="entry name" value="OS08G0547900 PROTEIN"/>
    <property type="match status" value="1"/>
</dbReference>
<dbReference type="Gene3D" id="1.10.630.10">
    <property type="entry name" value="Cytochrome P450"/>
    <property type="match status" value="1"/>
</dbReference>
<evidence type="ECO:0000256" key="3">
    <source>
        <dbReference type="ARBA" id="ARBA00010617"/>
    </source>
</evidence>
<evidence type="ECO:0000256" key="1">
    <source>
        <dbReference type="ARBA" id="ARBA00001971"/>
    </source>
</evidence>
<keyword evidence="7 9" id="KW-0408">Iron</keyword>
<dbReference type="Proteomes" id="UP000030748">
    <property type="component" value="Unassembled WGS sequence"/>
</dbReference>
<dbReference type="AlphaFoldDB" id="A0A022QKV8"/>
<keyword evidence="6" id="KW-0560">Oxidoreductase</keyword>
<dbReference type="STRING" id="4155.A0A022QKV8"/>
<gene>
    <name evidence="10" type="ORF">MIMGU_mgv1a018178mg</name>
</gene>
<dbReference type="eggNOG" id="KOG0156">
    <property type="taxonomic scope" value="Eukaryota"/>
</dbReference>
<dbReference type="GO" id="GO:0016705">
    <property type="term" value="F:oxidoreductase activity, acting on paired donors, with incorporation or reduction of molecular oxygen"/>
    <property type="evidence" value="ECO:0007669"/>
    <property type="project" value="InterPro"/>
</dbReference>
<dbReference type="InterPro" id="IPR001128">
    <property type="entry name" value="Cyt_P450"/>
</dbReference>
<dbReference type="GO" id="GO:0004497">
    <property type="term" value="F:monooxygenase activity"/>
    <property type="evidence" value="ECO:0007669"/>
    <property type="project" value="UniProtKB-KW"/>
</dbReference>
<dbReference type="SUPFAM" id="SSF48264">
    <property type="entry name" value="Cytochrome P450"/>
    <property type="match status" value="1"/>
</dbReference>
<evidence type="ECO:0000256" key="5">
    <source>
        <dbReference type="ARBA" id="ARBA00022723"/>
    </source>
</evidence>
<dbReference type="PRINTS" id="PR00463">
    <property type="entry name" value="EP450I"/>
</dbReference>
<evidence type="ECO:0000256" key="2">
    <source>
        <dbReference type="ARBA" id="ARBA00004167"/>
    </source>
</evidence>
<evidence type="ECO:0008006" key="12">
    <source>
        <dbReference type="Google" id="ProtNLM"/>
    </source>
</evidence>
<evidence type="ECO:0000256" key="6">
    <source>
        <dbReference type="ARBA" id="ARBA00023002"/>
    </source>
</evidence>
<feature type="binding site" description="axial binding residue" evidence="9">
    <location>
        <position position="147"/>
    </location>
    <ligand>
        <name>heme</name>
        <dbReference type="ChEBI" id="CHEBI:30413"/>
    </ligand>
    <ligandPart>
        <name>Fe</name>
        <dbReference type="ChEBI" id="CHEBI:18248"/>
    </ligandPart>
</feature>
<protein>
    <recommendedName>
        <fullName evidence="12">Cytochrome P450 76AD1-like protein</fullName>
    </recommendedName>
</protein>
<comment type="subcellular location">
    <subcellularLocation>
        <location evidence="2">Membrane</location>
        <topology evidence="2">Single-pass membrane protein</topology>
    </subcellularLocation>
</comment>
<keyword evidence="8" id="KW-0503">Monooxygenase</keyword>
<reference evidence="10 11" key="1">
    <citation type="journal article" date="2013" name="Proc. Natl. Acad. Sci. U.S.A.">
        <title>Fine-scale variation in meiotic recombination in Mimulus inferred from population shotgun sequencing.</title>
        <authorList>
            <person name="Hellsten U."/>
            <person name="Wright K.M."/>
            <person name="Jenkins J."/>
            <person name="Shu S."/>
            <person name="Yuan Y."/>
            <person name="Wessler S.R."/>
            <person name="Schmutz J."/>
            <person name="Willis J.H."/>
            <person name="Rokhsar D.S."/>
        </authorList>
    </citation>
    <scope>NUCLEOTIDE SEQUENCE [LARGE SCALE GENOMIC DNA]</scope>
    <source>
        <strain evidence="11">cv. DUN x IM62</strain>
    </source>
</reference>
<evidence type="ECO:0000256" key="7">
    <source>
        <dbReference type="ARBA" id="ARBA00023004"/>
    </source>
</evidence>
<dbReference type="GO" id="GO:0005506">
    <property type="term" value="F:iron ion binding"/>
    <property type="evidence" value="ECO:0007669"/>
    <property type="project" value="InterPro"/>
</dbReference>
<comment type="similarity">
    <text evidence="3">Belongs to the cytochrome P450 family.</text>
</comment>
<keyword evidence="11" id="KW-1185">Reference proteome</keyword>
<comment type="cofactor">
    <cofactor evidence="1 9">
        <name>heme</name>
        <dbReference type="ChEBI" id="CHEBI:30413"/>
    </cofactor>
</comment>
<evidence type="ECO:0000256" key="4">
    <source>
        <dbReference type="ARBA" id="ARBA00022617"/>
    </source>
</evidence>
<evidence type="ECO:0000313" key="11">
    <source>
        <dbReference type="Proteomes" id="UP000030748"/>
    </source>
</evidence>